<dbReference type="Pfam" id="PF04042">
    <property type="entry name" value="DNA_pol_E_B"/>
    <property type="match status" value="1"/>
</dbReference>
<dbReference type="GO" id="GO:0043625">
    <property type="term" value="C:delta DNA polymerase complex"/>
    <property type="evidence" value="ECO:0007669"/>
    <property type="project" value="UniProtKB-ARBA"/>
</dbReference>
<protein>
    <recommendedName>
        <fullName evidence="9">DNA polymerase delta small subunit</fullName>
    </recommendedName>
</protein>
<feature type="domain" description="DNA polymerase alpha/delta/epsilon subunit B" evidence="5">
    <location>
        <begin position="182"/>
        <end position="391"/>
    </location>
</feature>
<evidence type="ECO:0000256" key="3">
    <source>
        <dbReference type="ARBA" id="ARBA00022705"/>
    </source>
</evidence>
<dbReference type="Proteomes" id="UP001642360">
    <property type="component" value="Unassembled WGS sequence"/>
</dbReference>
<feature type="domain" description="DNA polymerase delta subunit OB-fold" evidence="6">
    <location>
        <begin position="34"/>
        <end position="161"/>
    </location>
</feature>
<dbReference type="Pfam" id="PF18018">
    <property type="entry name" value="DNA_pol_D_N"/>
    <property type="match status" value="1"/>
</dbReference>
<evidence type="ECO:0008006" key="9">
    <source>
        <dbReference type="Google" id="ProtNLM"/>
    </source>
</evidence>
<dbReference type="CDD" id="cd07387">
    <property type="entry name" value="MPP_PolD2_C"/>
    <property type="match status" value="1"/>
</dbReference>
<dbReference type="PANTHER" id="PTHR10416">
    <property type="entry name" value="DNA POLYMERASE DELTA SUBUNIT 2"/>
    <property type="match status" value="1"/>
</dbReference>
<comment type="caution">
    <text evidence="7">The sequence shown here is derived from an EMBL/GenBank/DDBJ whole genome shotgun (WGS) entry which is preliminary data.</text>
</comment>
<gene>
    <name evidence="7" type="ORF">ILEXP_LOCUS39457</name>
</gene>
<organism evidence="7 8">
    <name type="scientific">Ilex paraguariensis</name>
    <name type="common">yerba mate</name>
    <dbReference type="NCBI Taxonomy" id="185542"/>
    <lineage>
        <taxon>Eukaryota</taxon>
        <taxon>Viridiplantae</taxon>
        <taxon>Streptophyta</taxon>
        <taxon>Embryophyta</taxon>
        <taxon>Tracheophyta</taxon>
        <taxon>Spermatophyta</taxon>
        <taxon>Magnoliopsida</taxon>
        <taxon>eudicotyledons</taxon>
        <taxon>Gunneridae</taxon>
        <taxon>Pentapetalae</taxon>
        <taxon>asterids</taxon>
        <taxon>campanulids</taxon>
        <taxon>Aquifoliales</taxon>
        <taxon>Aquifoliaceae</taxon>
        <taxon>Ilex</taxon>
    </lineage>
</organism>
<dbReference type="AlphaFoldDB" id="A0ABC8TKH8"/>
<dbReference type="InterPro" id="IPR041863">
    <property type="entry name" value="PolD2_C"/>
</dbReference>
<keyword evidence="4" id="KW-0539">Nucleus</keyword>
<keyword evidence="8" id="KW-1185">Reference proteome</keyword>
<evidence type="ECO:0000256" key="2">
    <source>
        <dbReference type="ARBA" id="ARBA00006035"/>
    </source>
</evidence>
<evidence type="ECO:0000259" key="6">
    <source>
        <dbReference type="Pfam" id="PF18018"/>
    </source>
</evidence>
<evidence type="ECO:0000256" key="4">
    <source>
        <dbReference type="ARBA" id="ARBA00023242"/>
    </source>
</evidence>
<accession>A0ABC8TKH8</accession>
<reference evidence="7 8" key="1">
    <citation type="submission" date="2024-02" db="EMBL/GenBank/DDBJ databases">
        <authorList>
            <person name="Vignale AGUSTIN F."/>
            <person name="Sosa J E."/>
            <person name="Modenutti C."/>
        </authorList>
    </citation>
    <scope>NUCLEOTIDE SEQUENCE [LARGE SCALE GENOMIC DNA]</scope>
</reference>
<dbReference type="InterPro" id="IPR007185">
    <property type="entry name" value="DNA_pol_a/d/e_bsu"/>
</dbReference>
<comment type="similarity">
    <text evidence="2">Belongs to the DNA polymerase delta/II small subunit family.</text>
</comment>
<comment type="subcellular location">
    <subcellularLocation>
        <location evidence="1">Nucleus</location>
    </subcellularLocation>
</comment>
<dbReference type="InterPro" id="IPR040663">
    <property type="entry name" value="DNA_pol_D_N"/>
</dbReference>
<dbReference type="InterPro" id="IPR024826">
    <property type="entry name" value="DNA_pol_delta/II_ssu"/>
</dbReference>
<evidence type="ECO:0000313" key="7">
    <source>
        <dbReference type="EMBL" id="CAK9169969.1"/>
    </source>
</evidence>
<dbReference type="FunFam" id="3.60.21.50:FF:000002">
    <property type="entry name" value="DNA polymerase delta small subunit"/>
    <property type="match status" value="1"/>
</dbReference>
<dbReference type="Gene3D" id="2.40.50.430">
    <property type="match status" value="1"/>
</dbReference>
<dbReference type="EMBL" id="CAUOFW020005403">
    <property type="protein sequence ID" value="CAK9169969.1"/>
    <property type="molecule type" value="Genomic_DNA"/>
</dbReference>
<dbReference type="GO" id="GO:1902969">
    <property type="term" value="P:mitotic DNA replication"/>
    <property type="evidence" value="ECO:0007669"/>
    <property type="project" value="UniProtKB-ARBA"/>
</dbReference>
<sequence>MEVDSENNLQRKQSFYQSTDESFEIQKEMYRGQQYSQIYFARLHLMRTLLYSLLPHWKPHVPVCTVLGLEESKECIIVGTLYKHMKLKPSILDEYSKERSSTPLVKPHNFVHADDQLVLEDESGRVKLRGAMLISSVYVTGIVVALHAKETVGGDFMVEDVLEAGLPHQEELPRNSGEDKYVVFVSGLSVGSSSSDPLQFQLLVDHITGHLGDEKEQSVAAQIVQVVIAGNSVEVPRGLLNGQNLASKDQSRLSEPIKELDILLAQIAASVPVDIMPGPKDPANFSLPQQPLHRCLFPGSAAYNIFRSCTNPHSFELDDVRFLGTSGQNIDDLEKYSEANDKLEFLERTLRWRHLAPTAPNTLGCYPFTDKDPFFIEICPHVYFVGNQDKYETRLIKGSEGQLVRLICIPRFGETGVAVVLNTRNLECHALSFGTQFGT</sequence>
<evidence type="ECO:0000256" key="1">
    <source>
        <dbReference type="ARBA" id="ARBA00004123"/>
    </source>
</evidence>
<evidence type="ECO:0000259" key="5">
    <source>
        <dbReference type="Pfam" id="PF04042"/>
    </source>
</evidence>
<proteinExistence type="inferred from homology"/>
<dbReference type="PANTHER" id="PTHR10416:SF0">
    <property type="entry name" value="DNA POLYMERASE DELTA SUBUNIT 2"/>
    <property type="match status" value="1"/>
</dbReference>
<dbReference type="Gene3D" id="3.60.21.50">
    <property type="match status" value="1"/>
</dbReference>
<name>A0ABC8TKH8_9AQUA</name>
<evidence type="ECO:0000313" key="8">
    <source>
        <dbReference type="Proteomes" id="UP001642360"/>
    </source>
</evidence>
<keyword evidence="3" id="KW-0235">DNA replication</keyword>